<gene>
    <name evidence="1" type="ORF">AAAT87_14245</name>
</gene>
<dbReference type="Proteomes" id="UP001465717">
    <property type="component" value="Unassembled WGS sequence"/>
</dbReference>
<name>A0ABV1G283_9BACT</name>
<evidence type="ECO:0000313" key="1">
    <source>
        <dbReference type="EMBL" id="MEQ2509403.1"/>
    </source>
</evidence>
<keyword evidence="2" id="KW-1185">Reference proteome</keyword>
<proteinExistence type="predicted"/>
<dbReference type="RefSeq" id="WP_349226780.1">
    <property type="nucleotide sequence ID" value="NZ_JBBNFG020000004.1"/>
</dbReference>
<protein>
    <submittedName>
        <fullName evidence="1">Uncharacterized protein</fullName>
    </submittedName>
</protein>
<evidence type="ECO:0000313" key="2">
    <source>
        <dbReference type="Proteomes" id="UP001465717"/>
    </source>
</evidence>
<accession>A0ABV1G283</accession>
<organism evidence="1 2">
    <name type="scientific">Segatella sinensis</name>
    <dbReference type="NCBI Taxonomy" id="3085167"/>
    <lineage>
        <taxon>Bacteria</taxon>
        <taxon>Pseudomonadati</taxon>
        <taxon>Bacteroidota</taxon>
        <taxon>Bacteroidia</taxon>
        <taxon>Bacteroidales</taxon>
        <taxon>Prevotellaceae</taxon>
        <taxon>Segatella</taxon>
    </lineage>
</organism>
<sequence length="151" mass="16496">MFEFFERLGDLFSNGEGSHYDTGGHESVVDGFDGSTLDLSQYSPDDIEDAVRNALGTGDGLHDTSHGYDISFGAAPDVDARNLAKSALITQLNTNHIYTTNLCTDNLWGGLDSYSGDKVYDAINEARDHGRISDSVYKDLIKLLKKACHTQ</sequence>
<reference evidence="1 2" key="1">
    <citation type="submission" date="2024-04" db="EMBL/GenBank/DDBJ databases">
        <title>Human intestinal bacterial collection.</title>
        <authorList>
            <person name="Pauvert C."/>
            <person name="Hitch T.C.A."/>
            <person name="Clavel T."/>
        </authorList>
    </citation>
    <scope>NUCLEOTIDE SEQUENCE [LARGE SCALE GENOMIC DNA]</scope>
    <source>
        <strain evidence="1 2">CLA-AA-H174</strain>
    </source>
</reference>
<comment type="caution">
    <text evidence="1">The sequence shown here is derived from an EMBL/GenBank/DDBJ whole genome shotgun (WGS) entry which is preliminary data.</text>
</comment>
<dbReference type="EMBL" id="JBBNGE010000077">
    <property type="protein sequence ID" value="MEQ2509403.1"/>
    <property type="molecule type" value="Genomic_DNA"/>
</dbReference>